<sequence length="58" mass="6125">MESRVCRKNPKPALLIIGGLGNKPPDRSPNVDRLPATFILSYRGRIAAEAGAAVPVAV</sequence>
<gene>
    <name evidence="1" type="ORF">J2X98_001584</name>
</gene>
<reference evidence="1 2" key="1">
    <citation type="submission" date="2023-07" db="EMBL/GenBank/DDBJ databases">
        <title>Sorghum-associated microbial communities from plants grown in Nebraska, USA.</title>
        <authorList>
            <person name="Schachtman D."/>
        </authorList>
    </citation>
    <scope>NUCLEOTIDE SEQUENCE [LARGE SCALE GENOMIC DNA]</scope>
    <source>
        <strain evidence="1 2">CC222</strain>
    </source>
</reference>
<evidence type="ECO:0000313" key="1">
    <source>
        <dbReference type="EMBL" id="MDP9888005.1"/>
    </source>
</evidence>
<protein>
    <submittedName>
        <fullName evidence="1">Uncharacterized protein</fullName>
    </submittedName>
</protein>
<dbReference type="EMBL" id="JAUSRE010000006">
    <property type="protein sequence ID" value="MDP9888005.1"/>
    <property type="molecule type" value="Genomic_DNA"/>
</dbReference>
<dbReference type="Proteomes" id="UP001226577">
    <property type="component" value="Unassembled WGS sequence"/>
</dbReference>
<proteinExistence type="predicted"/>
<keyword evidence="2" id="KW-1185">Reference proteome</keyword>
<name>A0ABT9RRY7_9MICC</name>
<evidence type="ECO:0000313" key="2">
    <source>
        <dbReference type="Proteomes" id="UP001226577"/>
    </source>
</evidence>
<comment type="caution">
    <text evidence="1">The sequence shown here is derived from an EMBL/GenBank/DDBJ whole genome shotgun (WGS) entry which is preliminary data.</text>
</comment>
<organism evidence="1 2">
    <name type="scientific">Pseudarthrobacter enclensis</name>
    <dbReference type="NCBI Taxonomy" id="993070"/>
    <lineage>
        <taxon>Bacteria</taxon>
        <taxon>Bacillati</taxon>
        <taxon>Actinomycetota</taxon>
        <taxon>Actinomycetes</taxon>
        <taxon>Micrococcales</taxon>
        <taxon>Micrococcaceae</taxon>
        <taxon>Pseudarthrobacter</taxon>
    </lineage>
</organism>
<accession>A0ABT9RRY7</accession>